<sequence length="63" mass="7263">MKTSSFCEIWREVRSSPRSSQVIRMPPSMASRMTSASAAFSWAEVRFFGLFGLDLDQLDWRNT</sequence>
<dbReference type="Proteomes" id="UP000006512">
    <property type="component" value="Unassembled WGS sequence"/>
</dbReference>
<dbReference type="HOGENOM" id="CLU_2875980_0_0_5"/>
<dbReference type="EMBL" id="GL883077">
    <property type="protein sequence ID" value="EGF92274.1"/>
    <property type="molecule type" value="Genomic_DNA"/>
</dbReference>
<protein>
    <submittedName>
        <fullName evidence="1">Uncharacterized protein</fullName>
    </submittedName>
</protein>
<name>F4QLC9_9CAUL</name>
<keyword evidence="2" id="KW-1185">Reference proteome</keyword>
<accession>F4QLC9</accession>
<evidence type="ECO:0000313" key="1">
    <source>
        <dbReference type="EMBL" id="EGF92274.1"/>
    </source>
</evidence>
<dbReference type="AlphaFoldDB" id="F4QLC9"/>
<organism evidence="1 2">
    <name type="scientific">Asticcacaulis biprosthecium C19</name>
    <dbReference type="NCBI Taxonomy" id="715226"/>
    <lineage>
        <taxon>Bacteria</taxon>
        <taxon>Pseudomonadati</taxon>
        <taxon>Pseudomonadota</taxon>
        <taxon>Alphaproteobacteria</taxon>
        <taxon>Caulobacterales</taxon>
        <taxon>Caulobacteraceae</taxon>
        <taxon>Asticcacaulis</taxon>
    </lineage>
</organism>
<reference evidence="2" key="1">
    <citation type="submission" date="2011-03" db="EMBL/GenBank/DDBJ databases">
        <title>Draft genome sequence of Brevundimonas diminuta.</title>
        <authorList>
            <person name="Brown P.J.B."/>
            <person name="Buechlein A."/>
            <person name="Hemmerich C."/>
            <person name="Brun Y.V."/>
        </authorList>
    </citation>
    <scope>NUCLEOTIDE SEQUENCE [LARGE SCALE GENOMIC DNA]</scope>
    <source>
        <strain evidence="2">C19</strain>
    </source>
</reference>
<evidence type="ECO:0000313" key="2">
    <source>
        <dbReference type="Proteomes" id="UP000006512"/>
    </source>
</evidence>
<dbReference type="STRING" id="715226.ABI_07080"/>
<proteinExistence type="predicted"/>
<gene>
    <name evidence="1" type="ORF">ABI_07080</name>
</gene>